<dbReference type="Proteomes" id="UP000694723">
    <property type="component" value="Unplaced"/>
</dbReference>
<reference evidence="1" key="1">
    <citation type="submission" date="2025-08" db="UniProtKB">
        <authorList>
            <consortium name="Ensembl"/>
        </authorList>
    </citation>
    <scope>IDENTIFICATION</scope>
</reference>
<evidence type="ECO:0000313" key="2">
    <source>
        <dbReference type="Proteomes" id="UP000694723"/>
    </source>
</evidence>
<evidence type="ECO:0000313" key="1">
    <source>
        <dbReference type="Ensembl" id="ENSSSCP00060016249.1"/>
    </source>
</evidence>
<protein>
    <submittedName>
        <fullName evidence="1">Uncharacterized protein</fullName>
    </submittedName>
</protein>
<name>A0A8D1UXT1_PIG</name>
<organism evidence="1 2">
    <name type="scientific">Sus scrofa</name>
    <name type="common">Pig</name>
    <dbReference type="NCBI Taxonomy" id="9823"/>
    <lineage>
        <taxon>Eukaryota</taxon>
        <taxon>Metazoa</taxon>
        <taxon>Chordata</taxon>
        <taxon>Craniata</taxon>
        <taxon>Vertebrata</taxon>
        <taxon>Euteleostomi</taxon>
        <taxon>Mammalia</taxon>
        <taxon>Eutheria</taxon>
        <taxon>Laurasiatheria</taxon>
        <taxon>Artiodactyla</taxon>
        <taxon>Suina</taxon>
        <taxon>Suidae</taxon>
        <taxon>Sus</taxon>
    </lineage>
</organism>
<accession>A0A8D1UXT1</accession>
<sequence>VLKKLQRLLTLSLIIKHPIESTELNPRTYSQLLYDKGGKNIQWRKDSLFNKWCWENWTATWKRRKLEHSLTPYTKINSKWIKDLDIRPDTIKLLEENRGQTLSDINNSNILSYPPLRVLTVKTKINKWDLIKLQSFCTAKETLNKTKRQPTEWEKIFASESTDKGLISKIYKHFLQLHTKKTNNPIKKWAEALNRQFSKEDIQMAKKHMKRCSTSLILGETQIKTTVRYHLTPARMAIIKKSTNNKCSRGCGEKVTIYTAGGIAIWCNHCGQQYGDSSEN</sequence>
<proteinExistence type="predicted"/>
<dbReference type="AlphaFoldDB" id="A0A8D1UXT1"/>
<dbReference type="PANTHER" id="PTHR19446">
    <property type="entry name" value="REVERSE TRANSCRIPTASES"/>
    <property type="match status" value="1"/>
</dbReference>
<dbReference type="Ensembl" id="ENSSSCT00060038228.1">
    <property type="protein sequence ID" value="ENSSSCP00060016249.1"/>
    <property type="gene ID" value="ENSSSCG00060028271.1"/>
</dbReference>